<name>A0A8X6Y9S9_9ARAC</name>
<feature type="compositionally biased region" description="Polar residues" evidence="1">
    <location>
        <begin position="125"/>
        <end position="135"/>
    </location>
</feature>
<dbReference type="EMBL" id="BMAV01017252">
    <property type="protein sequence ID" value="GFY68785.1"/>
    <property type="molecule type" value="Genomic_DNA"/>
</dbReference>
<dbReference type="Proteomes" id="UP000886998">
    <property type="component" value="Unassembled WGS sequence"/>
</dbReference>
<feature type="compositionally biased region" description="Basic and acidic residues" evidence="1">
    <location>
        <begin position="1"/>
        <end position="24"/>
    </location>
</feature>
<feature type="compositionally biased region" description="Polar residues" evidence="1">
    <location>
        <begin position="468"/>
        <end position="485"/>
    </location>
</feature>
<dbReference type="AlphaFoldDB" id="A0A8X6Y9S9"/>
<feature type="compositionally biased region" description="Basic and acidic residues" evidence="1">
    <location>
        <begin position="56"/>
        <end position="76"/>
    </location>
</feature>
<evidence type="ECO:0000256" key="1">
    <source>
        <dbReference type="SAM" id="MobiDB-lite"/>
    </source>
</evidence>
<accession>A0A8X6Y9S9</accession>
<feature type="compositionally biased region" description="Polar residues" evidence="1">
    <location>
        <begin position="39"/>
        <end position="51"/>
    </location>
</feature>
<protein>
    <recommendedName>
        <fullName evidence="2">C2H2-type domain-containing protein</fullName>
    </recommendedName>
</protein>
<dbReference type="PROSITE" id="PS00028">
    <property type="entry name" value="ZINC_FINGER_C2H2_1"/>
    <property type="match status" value="1"/>
</dbReference>
<feature type="region of interest" description="Disordered" evidence="1">
    <location>
        <begin position="125"/>
        <end position="149"/>
    </location>
</feature>
<dbReference type="OrthoDB" id="6463049at2759"/>
<gene>
    <name evidence="3" type="ORF">TNIN_21221</name>
</gene>
<feature type="domain" description="C2H2-type" evidence="2">
    <location>
        <begin position="81"/>
        <end position="101"/>
    </location>
</feature>
<feature type="compositionally biased region" description="Basic and acidic residues" evidence="1">
    <location>
        <begin position="233"/>
        <end position="253"/>
    </location>
</feature>
<comment type="caution">
    <text evidence="3">The sequence shown here is derived from an EMBL/GenBank/DDBJ whole genome shotgun (WGS) entry which is preliminary data.</text>
</comment>
<feature type="compositionally biased region" description="Polar residues" evidence="1">
    <location>
        <begin position="254"/>
        <end position="264"/>
    </location>
</feature>
<feature type="compositionally biased region" description="Polar residues" evidence="1">
    <location>
        <begin position="175"/>
        <end position="197"/>
    </location>
</feature>
<dbReference type="InterPro" id="IPR013087">
    <property type="entry name" value="Znf_C2H2_type"/>
</dbReference>
<feature type="region of interest" description="Disordered" evidence="1">
    <location>
        <begin position="1"/>
        <end position="76"/>
    </location>
</feature>
<feature type="region of interest" description="Disordered" evidence="1">
    <location>
        <begin position="175"/>
        <end position="264"/>
    </location>
</feature>
<proteinExistence type="predicted"/>
<evidence type="ECO:0000259" key="2">
    <source>
        <dbReference type="PROSITE" id="PS00028"/>
    </source>
</evidence>
<sequence>MSKEPDKTEDSDKIRQLAHGDGKISETLSLDTEEVGIPDSTSKPKLSQENYPQKVDTSELKLEKNKTSVDETEKSKNEFDCKKCREGLKDFEGMTAHDSFHIENKKSSLHISKVFDHLQKKENSKLITQTSDNENISVSSTSKISSPSCKISEHDSLQLLPLAKSKQIYTPSINTLGGYSSRSPTSSVESQKLQSRRSFPLTKTMRSEVKKPKRVSNKNLMYVKPPRLIMPKPSKELKDDSDPDDSASRDLSESYRTSCIANTNRPPDIEVPNRVFSNYPVDVTPPRRVINHMPVNLFQSPQMYNTQTISAFAGNIVIPAPLNLDQSPRIYNTETLTSSGTVIIPAPVNILQSRAIYITHVPSDSSGGVMSPNSVICQPSPIYSTEIISDSSGSVGNPSVVNLVQSPQLYNIQTFTDSSGSVMNPTPVNLQSPRIYDTETCNDFSGNIVIPGSISFDQSPRLYNTETLTDTSESTKNPTPVNLFQTPEIKEPTTRTISTQTESEKCDSPKSLTIASPKPVSSPLKKEQE</sequence>
<evidence type="ECO:0000313" key="3">
    <source>
        <dbReference type="EMBL" id="GFY68785.1"/>
    </source>
</evidence>
<reference evidence="3" key="1">
    <citation type="submission" date="2020-08" db="EMBL/GenBank/DDBJ databases">
        <title>Multicomponent nature underlies the extraordinary mechanical properties of spider dragline silk.</title>
        <authorList>
            <person name="Kono N."/>
            <person name="Nakamura H."/>
            <person name="Mori M."/>
            <person name="Yoshida Y."/>
            <person name="Ohtoshi R."/>
            <person name="Malay A.D."/>
            <person name="Moran D.A.P."/>
            <person name="Tomita M."/>
            <person name="Numata K."/>
            <person name="Arakawa K."/>
        </authorList>
    </citation>
    <scope>NUCLEOTIDE SEQUENCE</scope>
</reference>
<keyword evidence="4" id="KW-1185">Reference proteome</keyword>
<feature type="compositionally biased region" description="Low complexity" evidence="1">
    <location>
        <begin position="136"/>
        <end position="149"/>
    </location>
</feature>
<organism evidence="3 4">
    <name type="scientific">Trichonephila inaurata madagascariensis</name>
    <dbReference type="NCBI Taxonomy" id="2747483"/>
    <lineage>
        <taxon>Eukaryota</taxon>
        <taxon>Metazoa</taxon>
        <taxon>Ecdysozoa</taxon>
        <taxon>Arthropoda</taxon>
        <taxon>Chelicerata</taxon>
        <taxon>Arachnida</taxon>
        <taxon>Araneae</taxon>
        <taxon>Araneomorphae</taxon>
        <taxon>Entelegynae</taxon>
        <taxon>Araneoidea</taxon>
        <taxon>Nephilidae</taxon>
        <taxon>Trichonephila</taxon>
        <taxon>Trichonephila inaurata</taxon>
    </lineage>
</organism>
<feature type="region of interest" description="Disordered" evidence="1">
    <location>
        <begin position="468"/>
        <end position="529"/>
    </location>
</feature>
<evidence type="ECO:0000313" key="4">
    <source>
        <dbReference type="Proteomes" id="UP000886998"/>
    </source>
</evidence>